<dbReference type="Proteomes" id="UP000288716">
    <property type="component" value="Unassembled WGS sequence"/>
</dbReference>
<dbReference type="FunFam" id="3.10.20.90:FF:000211">
    <property type="entry name" value="Polyubiquitin 9"/>
    <property type="match status" value="1"/>
</dbReference>
<feature type="domain" description="Ubiquitin-like" evidence="3">
    <location>
        <begin position="60"/>
        <end position="131"/>
    </location>
</feature>
<evidence type="ECO:0000259" key="3">
    <source>
        <dbReference type="PROSITE" id="PS50053"/>
    </source>
</evidence>
<evidence type="ECO:0000256" key="1">
    <source>
        <dbReference type="SAM" id="MobiDB-lite"/>
    </source>
</evidence>
<comment type="caution">
    <text evidence="4">The sequence shown here is derived from an EMBL/GenBank/DDBJ whole genome shotgun (WGS) entry which is preliminary data.</text>
</comment>
<accession>A0A443RUC5</accession>
<keyword evidence="2" id="KW-0732">Signal</keyword>
<dbReference type="AlphaFoldDB" id="A0A443RUC5"/>
<dbReference type="PROSITE" id="PS00299">
    <property type="entry name" value="UBIQUITIN_1"/>
    <property type="match status" value="1"/>
</dbReference>
<dbReference type="InterPro" id="IPR050158">
    <property type="entry name" value="Ubiquitin_ubiquitin-like"/>
</dbReference>
<proteinExistence type="predicted"/>
<feature type="region of interest" description="Disordered" evidence="1">
    <location>
        <begin position="32"/>
        <end position="56"/>
    </location>
</feature>
<gene>
    <name evidence="4" type="ORF">B4U80_03641</name>
</gene>
<dbReference type="Pfam" id="PF00240">
    <property type="entry name" value="ubiquitin"/>
    <property type="match status" value="1"/>
</dbReference>
<dbReference type="PRINTS" id="PR00348">
    <property type="entry name" value="UBIQUITIN"/>
</dbReference>
<dbReference type="InterPro" id="IPR029071">
    <property type="entry name" value="Ubiquitin-like_domsf"/>
</dbReference>
<dbReference type="SMART" id="SM00213">
    <property type="entry name" value="UBQ"/>
    <property type="match status" value="1"/>
</dbReference>
<organism evidence="4 5">
    <name type="scientific">Leptotrombidium deliense</name>
    <dbReference type="NCBI Taxonomy" id="299467"/>
    <lineage>
        <taxon>Eukaryota</taxon>
        <taxon>Metazoa</taxon>
        <taxon>Ecdysozoa</taxon>
        <taxon>Arthropoda</taxon>
        <taxon>Chelicerata</taxon>
        <taxon>Arachnida</taxon>
        <taxon>Acari</taxon>
        <taxon>Acariformes</taxon>
        <taxon>Trombidiformes</taxon>
        <taxon>Prostigmata</taxon>
        <taxon>Anystina</taxon>
        <taxon>Parasitengona</taxon>
        <taxon>Trombiculoidea</taxon>
        <taxon>Trombiculidae</taxon>
        <taxon>Leptotrombidium</taxon>
    </lineage>
</organism>
<reference evidence="4 5" key="1">
    <citation type="journal article" date="2018" name="Gigascience">
        <title>Genomes of trombidid mites reveal novel predicted allergens and laterally-transferred genes associated with secondary metabolism.</title>
        <authorList>
            <person name="Dong X."/>
            <person name="Chaisiri K."/>
            <person name="Xia D."/>
            <person name="Armstrong S.D."/>
            <person name="Fang Y."/>
            <person name="Donnelly M.J."/>
            <person name="Kadowaki T."/>
            <person name="McGarry J.W."/>
            <person name="Darby A.C."/>
            <person name="Makepeace B.L."/>
        </authorList>
    </citation>
    <scope>NUCLEOTIDE SEQUENCE [LARGE SCALE GENOMIC DNA]</scope>
    <source>
        <strain evidence="4">UoL-UT</strain>
    </source>
</reference>
<feature type="chain" id="PRO_5019200963" evidence="2">
    <location>
        <begin position="19"/>
        <end position="137"/>
    </location>
</feature>
<dbReference type="PANTHER" id="PTHR10666">
    <property type="entry name" value="UBIQUITIN"/>
    <property type="match status" value="1"/>
</dbReference>
<dbReference type="OrthoDB" id="428577at2759"/>
<keyword evidence="5" id="KW-1185">Reference proteome</keyword>
<dbReference type="STRING" id="299467.A0A443RUC5"/>
<dbReference type="SUPFAM" id="SSF54236">
    <property type="entry name" value="Ubiquitin-like"/>
    <property type="match status" value="1"/>
</dbReference>
<sequence length="137" mass="15719">MKLTVIFVISAIVVSVTAIKIQQKTYADRLQKREFDTDSESEENPQNSDEEIETDRCSPLKIQVKKLNGKIIHIEAKPSDTIEKVKAKIQEKESIPSEQQRLIFGGKQMDDDHTLVDYNVPDGATIYLVQRLYVKRK</sequence>
<dbReference type="InterPro" id="IPR000626">
    <property type="entry name" value="Ubiquitin-like_dom"/>
</dbReference>
<evidence type="ECO:0000256" key="2">
    <source>
        <dbReference type="SAM" id="SignalP"/>
    </source>
</evidence>
<name>A0A443RUC5_9ACAR</name>
<feature type="signal peptide" evidence="2">
    <location>
        <begin position="1"/>
        <end position="18"/>
    </location>
</feature>
<protein>
    <submittedName>
        <fullName evidence="4">Ubiquitin-like protein</fullName>
    </submittedName>
</protein>
<dbReference type="EMBL" id="NCKV01032192">
    <property type="protein sequence ID" value="RWS18942.1"/>
    <property type="molecule type" value="Genomic_DNA"/>
</dbReference>
<dbReference type="VEuPathDB" id="VectorBase:LDEU013098"/>
<dbReference type="InterPro" id="IPR019954">
    <property type="entry name" value="Ubiquitin_CS"/>
</dbReference>
<dbReference type="InterPro" id="IPR019956">
    <property type="entry name" value="Ubiquitin_dom"/>
</dbReference>
<dbReference type="Gene3D" id="3.10.20.90">
    <property type="entry name" value="Phosphatidylinositol 3-kinase Catalytic Subunit, Chain A, domain 1"/>
    <property type="match status" value="1"/>
</dbReference>
<evidence type="ECO:0000313" key="5">
    <source>
        <dbReference type="Proteomes" id="UP000288716"/>
    </source>
</evidence>
<evidence type="ECO:0000313" key="4">
    <source>
        <dbReference type="EMBL" id="RWS18942.1"/>
    </source>
</evidence>
<feature type="compositionally biased region" description="Acidic residues" evidence="1">
    <location>
        <begin position="37"/>
        <end position="53"/>
    </location>
</feature>
<dbReference type="PROSITE" id="PS50053">
    <property type="entry name" value="UBIQUITIN_2"/>
    <property type="match status" value="1"/>
</dbReference>